<evidence type="ECO:0000313" key="3">
    <source>
        <dbReference type="Proteomes" id="UP000236161"/>
    </source>
</evidence>
<feature type="domain" description="RNase H type-1" evidence="1">
    <location>
        <begin position="97"/>
        <end position="217"/>
    </location>
</feature>
<evidence type="ECO:0000259" key="1">
    <source>
        <dbReference type="Pfam" id="PF13456"/>
    </source>
</evidence>
<dbReference type="CDD" id="cd06222">
    <property type="entry name" value="RNase_H_like"/>
    <property type="match status" value="1"/>
</dbReference>
<dbReference type="PANTHER" id="PTHR47723">
    <property type="entry name" value="OS05G0353850 PROTEIN"/>
    <property type="match status" value="1"/>
</dbReference>
<evidence type="ECO:0000313" key="2">
    <source>
        <dbReference type="EMBL" id="PKA63509.1"/>
    </source>
</evidence>
<gene>
    <name evidence="2" type="ORF">AXF42_Ash005404</name>
</gene>
<protein>
    <recommendedName>
        <fullName evidence="1">RNase H type-1 domain-containing protein</fullName>
    </recommendedName>
</protein>
<reference evidence="2 3" key="1">
    <citation type="journal article" date="2017" name="Nature">
        <title>The Apostasia genome and the evolution of orchids.</title>
        <authorList>
            <person name="Zhang G.Q."/>
            <person name="Liu K.W."/>
            <person name="Li Z."/>
            <person name="Lohaus R."/>
            <person name="Hsiao Y.Y."/>
            <person name="Niu S.C."/>
            <person name="Wang J.Y."/>
            <person name="Lin Y.C."/>
            <person name="Xu Q."/>
            <person name="Chen L.J."/>
            <person name="Yoshida K."/>
            <person name="Fujiwara S."/>
            <person name="Wang Z.W."/>
            <person name="Zhang Y.Q."/>
            <person name="Mitsuda N."/>
            <person name="Wang M."/>
            <person name="Liu G.H."/>
            <person name="Pecoraro L."/>
            <person name="Huang H.X."/>
            <person name="Xiao X.J."/>
            <person name="Lin M."/>
            <person name="Wu X.Y."/>
            <person name="Wu W.L."/>
            <person name="Chen Y.Y."/>
            <person name="Chang S.B."/>
            <person name="Sakamoto S."/>
            <person name="Ohme-Takagi M."/>
            <person name="Yagi M."/>
            <person name="Zeng S.J."/>
            <person name="Shen C.Y."/>
            <person name="Yeh C.M."/>
            <person name="Luo Y.B."/>
            <person name="Tsai W.C."/>
            <person name="Van de Peer Y."/>
            <person name="Liu Z.J."/>
        </authorList>
    </citation>
    <scope>NUCLEOTIDE SEQUENCE [LARGE SCALE GENOMIC DNA]</scope>
    <source>
        <strain evidence="3">cv. Shenzhen</strain>
        <tissue evidence="2">Stem</tissue>
    </source>
</reference>
<dbReference type="STRING" id="1088818.A0A2I0B6T9"/>
<organism evidence="2 3">
    <name type="scientific">Apostasia shenzhenica</name>
    <dbReference type="NCBI Taxonomy" id="1088818"/>
    <lineage>
        <taxon>Eukaryota</taxon>
        <taxon>Viridiplantae</taxon>
        <taxon>Streptophyta</taxon>
        <taxon>Embryophyta</taxon>
        <taxon>Tracheophyta</taxon>
        <taxon>Spermatophyta</taxon>
        <taxon>Magnoliopsida</taxon>
        <taxon>Liliopsida</taxon>
        <taxon>Asparagales</taxon>
        <taxon>Orchidaceae</taxon>
        <taxon>Apostasioideae</taxon>
        <taxon>Apostasia</taxon>
    </lineage>
</organism>
<sequence>MLNQFLSNLQSQVQKNPPNPQAIEVVAALYYSWRARNGRVHNKYFSLQEPLLHLFTLMRPKSNFHPTWGTGIPPALTVWQPLCSHLDPRPPRWIKVNFAGSIKQNGMASTGGVVQDHQGNFLIAVGSKLYTHATSSAEAMGALAVMTAAREWADIANEIWIEGNSAITIEDLHRTARGHPPDKTMARIADLFCAFKPYRISHIYRAANKVTDFVASFSCFDDIEWHRGMSLPLTFV</sequence>
<dbReference type="EMBL" id="KZ451908">
    <property type="protein sequence ID" value="PKA63509.1"/>
    <property type="molecule type" value="Genomic_DNA"/>
</dbReference>
<dbReference type="GO" id="GO:0004523">
    <property type="term" value="F:RNA-DNA hybrid ribonuclease activity"/>
    <property type="evidence" value="ECO:0007669"/>
    <property type="project" value="InterPro"/>
</dbReference>
<dbReference type="OrthoDB" id="1436468at2759"/>
<keyword evidence="3" id="KW-1185">Reference proteome</keyword>
<dbReference type="PANTHER" id="PTHR47723:SF19">
    <property type="entry name" value="POLYNUCLEOTIDYL TRANSFERASE, RIBONUCLEASE H-LIKE SUPERFAMILY PROTEIN"/>
    <property type="match status" value="1"/>
</dbReference>
<dbReference type="InterPro" id="IPR036397">
    <property type="entry name" value="RNaseH_sf"/>
</dbReference>
<proteinExistence type="predicted"/>
<dbReference type="GO" id="GO:0003676">
    <property type="term" value="F:nucleic acid binding"/>
    <property type="evidence" value="ECO:0007669"/>
    <property type="project" value="InterPro"/>
</dbReference>
<name>A0A2I0B6T9_9ASPA</name>
<dbReference type="Gene3D" id="3.30.420.10">
    <property type="entry name" value="Ribonuclease H-like superfamily/Ribonuclease H"/>
    <property type="match status" value="1"/>
</dbReference>
<dbReference type="InterPro" id="IPR053151">
    <property type="entry name" value="RNase_H-like"/>
</dbReference>
<dbReference type="Proteomes" id="UP000236161">
    <property type="component" value="Unassembled WGS sequence"/>
</dbReference>
<dbReference type="Pfam" id="PF13456">
    <property type="entry name" value="RVT_3"/>
    <property type="match status" value="1"/>
</dbReference>
<dbReference type="InterPro" id="IPR002156">
    <property type="entry name" value="RNaseH_domain"/>
</dbReference>
<accession>A0A2I0B6T9</accession>
<dbReference type="AlphaFoldDB" id="A0A2I0B6T9"/>
<dbReference type="InterPro" id="IPR044730">
    <property type="entry name" value="RNase_H-like_dom_plant"/>
</dbReference>